<sequence>MAGSLLFAGLLATASAAATSSAPKPTGVYHLIPGIYVAKGTDCASPPNAAIKQYDGKGISTAHTRECVATVASQKAAGKGATYEVSQTCVDAGAGPGKPYTEKQTVDVKGPGRFAITSQDPTVYHYCPVARLPPELRSAAPAG</sequence>
<dbReference type="AlphaFoldDB" id="A0A0F3KMM4"/>
<comment type="caution">
    <text evidence="2">The sequence shown here is derived from an EMBL/GenBank/DDBJ whole genome shotgun (WGS) entry which is preliminary data.</text>
</comment>
<dbReference type="Proteomes" id="UP000033651">
    <property type="component" value="Unassembled WGS sequence"/>
</dbReference>
<name>A0A0F3KMM4_9GAMM</name>
<keyword evidence="1" id="KW-0732">Signal</keyword>
<evidence type="ECO:0000313" key="3">
    <source>
        <dbReference type="Proteomes" id="UP000033651"/>
    </source>
</evidence>
<feature type="signal peptide" evidence="1">
    <location>
        <begin position="1"/>
        <end position="18"/>
    </location>
</feature>
<feature type="chain" id="PRO_5002463141" description="Secreted protein" evidence="1">
    <location>
        <begin position="19"/>
        <end position="143"/>
    </location>
</feature>
<accession>A0A0F3KMM4</accession>
<reference evidence="2 3" key="1">
    <citation type="submission" date="2015-03" db="EMBL/GenBank/DDBJ databases">
        <title>Draft genome sequence of Luteibacter yeojuensis strain SU11.</title>
        <authorList>
            <person name="Sulaiman J."/>
            <person name="Priya K."/>
            <person name="Chan K.-G."/>
        </authorList>
    </citation>
    <scope>NUCLEOTIDE SEQUENCE [LARGE SCALE GENOMIC DNA]</scope>
    <source>
        <strain evidence="2 3">SU11</strain>
    </source>
</reference>
<evidence type="ECO:0000313" key="2">
    <source>
        <dbReference type="EMBL" id="KJV32520.1"/>
    </source>
</evidence>
<dbReference type="PATRIC" id="fig|345309.4.peg.1816"/>
<evidence type="ECO:0000256" key="1">
    <source>
        <dbReference type="SAM" id="SignalP"/>
    </source>
</evidence>
<dbReference type="EMBL" id="JZRB01000025">
    <property type="protein sequence ID" value="KJV32520.1"/>
    <property type="molecule type" value="Genomic_DNA"/>
</dbReference>
<evidence type="ECO:0008006" key="4">
    <source>
        <dbReference type="Google" id="ProtNLM"/>
    </source>
</evidence>
<gene>
    <name evidence="2" type="ORF">VI08_12355</name>
</gene>
<keyword evidence="3" id="KW-1185">Reference proteome</keyword>
<organism evidence="2 3">
    <name type="scientific">Luteibacter yeojuensis</name>
    <dbReference type="NCBI Taxonomy" id="345309"/>
    <lineage>
        <taxon>Bacteria</taxon>
        <taxon>Pseudomonadati</taxon>
        <taxon>Pseudomonadota</taxon>
        <taxon>Gammaproteobacteria</taxon>
        <taxon>Lysobacterales</taxon>
        <taxon>Rhodanobacteraceae</taxon>
        <taxon>Luteibacter</taxon>
    </lineage>
</organism>
<protein>
    <recommendedName>
        <fullName evidence="4">Secreted protein</fullName>
    </recommendedName>
</protein>
<proteinExistence type="predicted"/>